<dbReference type="RefSeq" id="XP_022296648.1">
    <property type="nucleotide sequence ID" value="XM_022440940.1"/>
</dbReference>
<dbReference type="KEGG" id="cvn:111106313"/>
<proteinExistence type="predicted"/>
<evidence type="ECO:0000313" key="3">
    <source>
        <dbReference type="RefSeq" id="XP_022296648.1"/>
    </source>
</evidence>
<dbReference type="GeneID" id="111106313"/>
<protein>
    <submittedName>
        <fullName evidence="2 3">Heat shock 70 kDa protein 12B-like</fullName>
    </submittedName>
</protein>
<gene>
    <name evidence="2 3" type="primary">LOC111106313</name>
</gene>
<evidence type="ECO:0000313" key="1">
    <source>
        <dbReference type="Proteomes" id="UP000694844"/>
    </source>
</evidence>
<evidence type="ECO:0000313" key="2">
    <source>
        <dbReference type="RefSeq" id="XP_022296647.1"/>
    </source>
</evidence>
<accession>A0A8B8B0V2</accession>
<reference evidence="2 3" key="1">
    <citation type="submission" date="2025-04" db="UniProtKB">
        <authorList>
            <consortium name="RefSeq"/>
        </authorList>
    </citation>
    <scope>IDENTIFICATION</scope>
    <source>
        <tissue evidence="2 3">Whole sample</tissue>
    </source>
</reference>
<dbReference type="Gene3D" id="3.30.420.40">
    <property type="match status" value="2"/>
</dbReference>
<dbReference type="PANTHER" id="PTHR14187">
    <property type="entry name" value="ALPHA KINASE/ELONGATION FACTOR 2 KINASE"/>
    <property type="match status" value="1"/>
</dbReference>
<dbReference type="OrthoDB" id="2963168at2759"/>
<keyword evidence="1" id="KW-1185">Reference proteome</keyword>
<dbReference type="RefSeq" id="XP_022296647.1">
    <property type="nucleotide sequence ID" value="XM_022440939.1"/>
</dbReference>
<dbReference type="Gene3D" id="3.90.640.10">
    <property type="entry name" value="Actin, Chain A, domain 4"/>
    <property type="match status" value="1"/>
</dbReference>
<dbReference type="AlphaFoldDB" id="A0A8B8B0V2"/>
<dbReference type="Proteomes" id="UP000694844">
    <property type="component" value="Chromosome 8"/>
</dbReference>
<dbReference type="PANTHER" id="PTHR14187:SF5">
    <property type="entry name" value="HEAT SHOCK 70 KDA PROTEIN 12A"/>
    <property type="match status" value="1"/>
</dbReference>
<dbReference type="InterPro" id="IPR043129">
    <property type="entry name" value="ATPase_NBD"/>
</dbReference>
<dbReference type="SUPFAM" id="SSF53067">
    <property type="entry name" value="Actin-like ATPase domain"/>
    <property type="match status" value="1"/>
</dbReference>
<organism evidence="1 3">
    <name type="scientific">Crassostrea virginica</name>
    <name type="common">Eastern oyster</name>
    <dbReference type="NCBI Taxonomy" id="6565"/>
    <lineage>
        <taxon>Eukaryota</taxon>
        <taxon>Metazoa</taxon>
        <taxon>Spiralia</taxon>
        <taxon>Lophotrochozoa</taxon>
        <taxon>Mollusca</taxon>
        <taxon>Bivalvia</taxon>
        <taxon>Autobranchia</taxon>
        <taxon>Pteriomorphia</taxon>
        <taxon>Ostreida</taxon>
        <taxon>Ostreoidea</taxon>
        <taxon>Ostreidae</taxon>
        <taxon>Crassostrea</taxon>
    </lineage>
</organism>
<name>A0A8B8B0V2_CRAVI</name>
<sequence length="322" mass="36468">MQAIHVMSAVLGCIKDVFLRHMKKHLPIIEREVQWVITVCDICNDYNAAKKFMMDASEMAGIDSEDVLIVSEAEAVVTSFKLQYLSTKSRHYEPEIEFKFSKGSKLLVLDCGGETTVAATVFEIKDSDIRELYKANGGAWGGKQVDEAFKQLLIKIVGAPVLMTLHKKYRQEYEDLFHHFHKKMGQRLKQDDRTTIKIPIILHDVFEDETGETIRESIQNTDLEGKLVIVGDKLCINNDLFESLFKDACTQIITHVNSLLQKPETNGTDIIYMVGVFSESNILQSMIRKAFPYLKLINSKDPTGEVLRGAVVYGHEHLSSSH</sequence>